<organism evidence="2 3">
    <name type="scientific">Gallionella capsiferriformans (strain ES-2)</name>
    <name type="common">Gallionella ferruginea capsiferriformans (strain ES-2)</name>
    <dbReference type="NCBI Taxonomy" id="395494"/>
    <lineage>
        <taxon>Bacteria</taxon>
        <taxon>Pseudomonadati</taxon>
        <taxon>Pseudomonadota</taxon>
        <taxon>Betaproteobacteria</taxon>
        <taxon>Nitrosomonadales</taxon>
        <taxon>Gallionellaceae</taxon>
        <taxon>Gallionella</taxon>
    </lineage>
</organism>
<dbReference type="InterPro" id="IPR022266">
    <property type="entry name" value="DtrJ-like"/>
</dbReference>
<dbReference type="STRING" id="395494.Galf_0875"/>
<sequence>MASKKEEGGFGTLLAVIAIVAALGTWMVISPGYLMKALTAEREFSSQLGGHAADQWIYSKMLSTSIGQVKGIASSIKETKTMPTMLKNWAQERIITTWLWGSLIVYRANMLVLYWFILMPFTIAATTDGFWVREISTFRFSSQSPIRHRFGVLISTMTLVSVCVWVVLPIPIPSVVAPLAIVAIGFATWMWLSNMQKRI</sequence>
<evidence type="ECO:0000313" key="2">
    <source>
        <dbReference type="EMBL" id="ADL54907.1"/>
    </source>
</evidence>
<keyword evidence="1" id="KW-1133">Transmembrane helix</keyword>
<dbReference type="KEGG" id="gca:Galf_0875"/>
<feature type="transmembrane region" description="Helical" evidence="1">
    <location>
        <begin position="150"/>
        <end position="168"/>
    </location>
</feature>
<feature type="transmembrane region" description="Helical" evidence="1">
    <location>
        <begin position="112"/>
        <end position="130"/>
    </location>
</feature>
<feature type="transmembrane region" description="Helical" evidence="1">
    <location>
        <begin position="12"/>
        <end position="29"/>
    </location>
</feature>
<evidence type="ECO:0000256" key="1">
    <source>
        <dbReference type="SAM" id="Phobius"/>
    </source>
</evidence>
<keyword evidence="3" id="KW-1185">Reference proteome</keyword>
<keyword evidence="1" id="KW-0472">Membrane</keyword>
<dbReference type="Pfam" id="PF14348">
    <property type="entry name" value="DtrJ-like"/>
    <property type="match status" value="1"/>
</dbReference>
<feature type="transmembrane region" description="Helical" evidence="1">
    <location>
        <begin position="174"/>
        <end position="192"/>
    </location>
</feature>
<dbReference type="EMBL" id="CP002159">
    <property type="protein sequence ID" value="ADL54907.1"/>
    <property type="molecule type" value="Genomic_DNA"/>
</dbReference>
<dbReference type="RefSeq" id="WP_013292848.1">
    <property type="nucleotide sequence ID" value="NC_014394.1"/>
</dbReference>
<evidence type="ECO:0008006" key="4">
    <source>
        <dbReference type="Google" id="ProtNLM"/>
    </source>
</evidence>
<proteinExistence type="predicted"/>
<dbReference type="OrthoDB" id="8560531at2"/>
<dbReference type="HOGENOM" id="CLU_1370454_0_0_4"/>
<keyword evidence="1" id="KW-0812">Transmembrane</keyword>
<gene>
    <name evidence="2" type="ordered locus">Galf_0875</name>
</gene>
<dbReference type="Proteomes" id="UP000001235">
    <property type="component" value="Chromosome"/>
</dbReference>
<evidence type="ECO:0000313" key="3">
    <source>
        <dbReference type="Proteomes" id="UP000001235"/>
    </source>
</evidence>
<accession>D9SED1</accession>
<protein>
    <recommendedName>
        <fullName evidence="4">DUF4400 domain-containing protein</fullName>
    </recommendedName>
</protein>
<name>D9SED1_GALCS</name>
<reference evidence="2 3" key="1">
    <citation type="submission" date="2010-08" db="EMBL/GenBank/DDBJ databases">
        <title>Complete sequence of Gallionella capsiferriformans ES-2.</title>
        <authorList>
            <consortium name="US DOE Joint Genome Institute"/>
            <person name="Lucas S."/>
            <person name="Copeland A."/>
            <person name="Lapidus A."/>
            <person name="Cheng J.-F."/>
            <person name="Bruce D."/>
            <person name="Goodwin L."/>
            <person name="Pitluck S."/>
            <person name="Chertkov O."/>
            <person name="Davenport K.W."/>
            <person name="Detter J.C."/>
            <person name="Han C."/>
            <person name="Tapia R."/>
            <person name="Land M."/>
            <person name="Hauser L."/>
            <person name="Chang Y.-J."/>
            <person name="Jeffries C."/>
            <person name="Kyrpides N."/>
            <person name="Ivanova N."/>
            <person name="Mikhailova N."/>
            <person name="Shelobolina E.S."/>
            <person name="Picardal F."/>
            <person name="Roden E."/>
            <person name="Emerson D."/>
            <person name="Woyke T."/>
        </authorList>
    </citation>
    <scope>NUCLEOTIDE SEQUENCE [LARGE SCALE GENOMIC DNA]</scope>
    <source>
        <strain evidence="2 3">ES-2</strain>
    </source>
</reference>
<dbReference type="AlphaFoldDB" id="D9SED1"/>